<name>A0AB39BW84_9BACI</name>
<dbReference type="PANTHER" id="PTHR43792">
    <property type="entry name" value="GNAT FAMILY, PUTATIVE (AFU_ORTHOLOGUE AFUA_3G00765)-RELATED-RELATED"/>
    <property type="match status" value="1"/>
</dbReference>
<gene>
    <name evidence="2" type="ORF">AB3N04_05720</name>
</gene>
<evidence type="ECO:0000313" key="2">
    <source>
        <dbReference type="EMBL" id="XDI37815.1"/>
    </source>
</evidence>
<dbReference type="Pfam" id="PF13302">
    <property type="entry name" value="Acetyltransf_3"/>
    <property type="match status" value="1"/>
</dbReference>
<organism evidence="2">
    <name type="scientific">Alkalihalophilus sp. As8PL</name>
    <dbReference type="NCBI Taxonomy" id="3237103"/>
    <lineage>
        <taxon>Bacteria</taxon>
        <taxon>Bacillati</taxon>
        <taxon>Bacillota</taxon>
        <taxon>Bacilli</taxon>
        <taxon>Bacillales</taxon>
        <taxon>Bacillaceae</taxon>
        <taxon>Alkalihalophilus</taxon>
    </lineage>
</organism>
<dbReference type="RefSeq" id="WP_368505143.1">
    <property type="nucleotide sequence ID" value="NZ_CP162551.1"/>
</dbReference>
<protein>
    <submittedName>
        <fullName evidence="2">GNAT family N-acetyltransferase</fullName>
        <ecNumber evidence="2">2.3.-.-</ecNumber>
    </submittedName>
</protein>
<dbReference type="InterPro" id="IPR016181">
    <property type="entry name" value="Acyl_CoA_acyltransferase"/>
</dbReference>
<dbReference type="EMBL" id="CP162551">
    <property type="protein sequence ID" value="XDI37815.1"/>
    <property type="molecule type" value="Genomic_DNA"/>
</dbReference>
<dbReference type="Gene3D" id="3.40.630.30">
    <property type="match status" value="1"/>
</dbReference>
<dbReference type="AlphaFoldDB" id="A0AB39BW84"/>
<accession>A0AB39BW84</accession>
<evidence type="ECO:0000259" key="1">
    <source>
        <dbReference type="PROSITE" id="PS51186"/>
    </source>
</evidence>
<keyword evidence="2" id="KW-0808">Transferase</keyword>
<dbReference type="GO" id="GO:0016747">
    <property type="term" value="F:acyltransferase activity, transferring groups other than amino-acyl groups"/>
    <property type="evidence" value="ECO:0007669"/>
    <property type="project" value="InterPro"/>
</dbReference>
<dbReference type="EC" id="2.3.-.-" evidence="2"/>
<reference evidence="2" key="1">
    <citation type="submission" date="2024-07" db="EMBL/GenBank/DDBJ databases">
        <title>Identification and characteristics of an arsenic-resistant bacterial isolate, which belongs to a novel species.</title>
        <authorList>
            <person name="Juszczyk A."/>
            <person name="Kowalczyk A."/>
            <person name="Was K."/>
            <person name="Kosowicz W."/>
            <person name="Budzyn A."/>
            <person name="Latowski D."/>
        </authorList>
    </citation>
    <scope>NUCLEOTIDE SEQUENCE</scope>
    <source>
        <strain evidence="2">As8PL</strain>
    </source>
</reference>
<proteinExistence type="predicted"/>
<keyword evidence="2" id="KW-0012">Acyltransferase</keyword>
<dbReference type="InterPro" id="IPR051531">
    <property type="entry name" value="N-acetyltransferase"/>
</dbReference>
<dbReference type="PANTHER" id="PTHR43792:SF1">
    <property type="entry name" value="N-ACETYLTRANSFERASE DOMAIN-CONTAINING PROTEIN"/>
    <property type="match status" value="1"/>
</dbReference>
<feature type="domain" description="N-acetyltransferase" evidence="1">
    <location>
        <begin position="7"/>
        <end position="162"/>
    </location>
</feature>
<dbReference type="SUPFAM" id="SSF55729">
    <property type="entry name" value="Acyl-CoA N-acyltransferases (Nat)"/>
    <property type="match status" value="1"/>
</dbReference>
<dbReference type="PROSITE" id="PS51186">
    <property type="entry name" value="GNAT"/>
    <property type="match status" value="1"/>
</dbReference>
<dbReference type="InterPro" id="IPR000182">
    <property type="entry name" value="GNAT_dom"/>
</dbReference>
<sequence length="162" mass="18978">MFETERCFVRTFQKSDYIDVKKLYVNEEVRKFLGGTRQENSIEVVLDEMLNSSPNSYYWVVREKHTDSFIGLVSIDPHHDGIYYEISYQFLPNWWGKGYATEVVQLLIRYGLNELKLSKVIAETQTANTSSCRLLERLGMELEQTINRFDAEQAIYSIKSPN</sequence>